<dbReference type="Pfam" id="PF06056">
    <property type="entry name" value="Terminase_5"/>
    <property type="match status" value="1"/>
</dbReference>
<dbReference type="InterPro" id="IPR010332">
    <property type="entry name" value="ATPase_terminase-su_N"/>
</dbReference>
<proteinExistence type="predicted"/>
<accession>A0A2S9GT27</accession>
<evidence type="ECO:0000256" key="1">
    <source>
        <dbReference type="ARBA" id="ARBA00022612"/>
    </source>
</evidence>
<dbReference type="Pfam" id="PF03237">
    <property type="entry name" value="Terminase_6N"/>
    <property type="match status" value="1"/>
</dbReference>
<protein>
    <submittedName>
        <fullName evidence="5">Terminase-like family</fullName>
    </submittedName>
</protein>
<evidence type="ECO:0000256" key="2">
    <source>
        <dbReference type="SAM" id="MobiDB-lite"/>
    </source>
</evidence>
<reference evidence="5 6" key="1">
    <citation type="submission" date="2018-02" db="EMBL/GenBank/DDBJ databases">
        <title>Solimicrobium silvestre gen. nov., sp. nov., isolated from alpine forest soil.</title>
        <authorList>
            <person name="Margesin R."/>
            <person name="Albuquerque L."/>
            <person name="Zhang D.-C."/>
            <person name="Froufe H.J.C."/>
            <person name="Severino R."/>
            <person name="Roxo I."/>
            <person name="Egas C."/>
            <person name="Da Costa M.S."/>
        </authorList>
    </citation>
    <scope>NUCLEOTIDE SEQUENCE [LARGE SCALE GENOMIC DNA]</scope>
    <source>
        <strain evidence="5 6">S20-91</strain>
    </source>
</reference>
<comment type="caution">
    <text evidence="5">The sequence shown here is derived from an EMBL/GenBank/DDBJ whole genome shotgun (WGS) entry which is preliminary data.</text>
</comment>
<organism evidence="5 6">
    <name type="scientific">Solimicrobium silvestre</name>
    <dbReference type="NCBI Taxonomy" id="2099400"/>
    <lineage>
        <taxon>Bacteria</taxon>
        <taxon>Pseudomonadati</taxon>
        <taxon>Pseudomonadota</taxon>
        <taxon>Betaproteobacteria</taxon>
        <taxon>Burkholderiales</taxon>
        <taxon>Oxalobacteraceae</taxon>
        <taxon>Solimicrobium</taxon>
    </lineage>
</organism>
<keyword evidence="1" id="KW-1188">Viral release from host cell</keyword>
<dbReference type="Proteomes" id="UP000237839">
    <property type="component" value="Unassembled WGS sequence"/>
</dbReference>
<feature type="region of interest" description="Disordered" evidence="2">
    <location>
        <begin position="156"/>
        <end position="180"/>
    </location>
</feature>
<dbReference type="InterPro" id="IPR027417">
    <property type="entry name" value="P-loop_NTPase"/>
</dbReference>
<gene>
    <name evidence="5" type="ORF">S2091_4444</name>
</gene>
<feature type="region of interest" description="Disordered" evidence="2">
    <location>
        <begin position="34"/>
        <end position="59"/>
    </location>
</feature>
<name>A0A2S9GT27_9BURK</name>
<feature type="domain" description="Terminase ATPase subunit N-terminal" evidence="3">
    <location>
        <begin position="61"/>
        <end position="118"/>
    </location>
</feature>
<dbReference type="Pfam" id="PF17289">
    <property type="entry name" value="Terminase_6C"/>
    <property type="match status" value="1"/>
</dbReference>
<evidence type="ECO:0000313" key="5">
    <source>
        <dbReference type="EMBL" id="PRC90863.1"/>
    </source>
</evidence>
<dbReference type="InterPro" id="IPR035421">
    <property type="entry name" value="Terminase_6C"/>
</dbReference>
<feature type="domain" description="Terminase large subunit gp17-like C-terminal" evidence="4">
    <location>
        <begin position="462"/>
        <end position="620"/>
    </location>
</feature>
<dbReference type="EMBL" id="PUGF01000034">
    <property type="protein sequence ID" value="PRC90863.1"/>
    <property type="molecule type" value="Genomic_DNA"/>
</dbReference>
<evidence type="ECO:0000259" key="3">
    <source>
        <dbReference type="Pfam" id="PF06056"/>
    </source>
</evidence>
<keyword evidence="6" id="KW-1185">Reference proteome</keyword>
<evidence type="ECO:0000259" key="4">
    <source>
        <dbReference type="Pfam" id="PF17289"/>
    </source>
</evidence>
<dbReference type="Gene3D" id="3.30.420.240">
    <property type="match status" value="1"/>
</dbReference>
<feature type="compositionally biased region" description="Basic and acidic residues" evidence="2">
    <location>
        <begin position="168"/>
        <end position="180"/>
    </location>
</feature>
<dbReference type="AlphaFoldDB" id="A0A2S9GT27"/>
<sequence length="638" mass="72972">MIEGSIVKVVRCLFNWQRVSKGLTDFPASPLRTRKPYAGGMSETPTELPPVSEPNLAPETDPRRLAKQLYWQGWRVTSIANYLKLKRTTVHSWKERDEWDKASPLEKIESSLEARMVQLIVKEAKTGGDFKEIDLLGRQVERLARVRRYEAPGGNEVDLNPKLANRNAGEKKKPTRNDFSDEQRDQLLEAFQDSLFDYQKVWFRNGHQRTRAILKSRQIGATWYFAREALADAMKTGRNQIFLSASKAQAHVFKQYIIQFAQESAGITLTGDPIVLPNGAHLYFLGTNARTAQGYHGNFYFDEFFWTHNFQELNKVASGMAIHKQWRKTYFSTPSSITHQAYPFWTGDAFNKRRAKNDRIDIDVSHRRLSSGFVGEDKIWRQIVTILDAEAGGCDLFNIDELRDFEYSPDQFDNLLMCNFIDDTQSVFPLTALQRCMIDSWVSWDDYKPFSPRPFGHRPVWIGYDPSLTGDSAGCVVMAPPLVEGGKFRILERFQWRGIDFEAQAKAIKEMTERYNVTYIGIDTTGMGIGVFPLVKQFFPLVTSINYSPEVKTRMVLKAQNIISKARLEFDAGWTDIAQSFMTIRKTLTTSGRQVTYDAGRTDETGHADLAWACMHALDNEPFEGTNGNHQSIIEIYS</sequence>
<dbReference type="Gene3D" id="3.40.50.300">
    <property type="entry name" value="P-loop containing nucleotide triphosphate hydrolases"/>
    <property type="match status" value="1"/>
</dbReference>
<evidence type="ECO:0000313" key="6">
    <source>
        <dbReference type="Proteomes" id="UP000237839"/>
    </source>
</evidence>